<dbReference type="Gene3D" id="6.10.250.550">
    <property type="match status" value="1"/>
</dbReference>
<dbReference type="EC" id="6.1.1.7" evidence="2"/>
<dbReference type="PANTHER" id="PTHR11777:SF9">
    <property type="entry name" value="ALANINE--TRNA LIGASE, CYTOPLASMIC"/>
    <property type="match status" value="1"/>
</dbReference>
<evidence type="ECO:0000256" key="1">
    <source>
        <dbReference type="ARBA" id="ARBA00008226"/>
    </source>
</evidence>
<evidence type="ECO:0000256" key="3">
    <source>
        <dbReference type="ARBA" id="ARBA00017959"/>
    </source>
</evidence>
<evidence type="ECO:0000259" key="11">
    <source>
        <dbReference type="Pfam" id="PF02272"/>
    </source>
</evidence>
<keyword evidence="9" id="KW-0648">Protein biosynthesis</keyword>
<evidence type="ECO:0000313" key="12">
    <source>
        <dbReference type="EMBL" id="GAI88474.1"/>
    </source>
</evidence>
<dbReference type="Pfam" id="PF02272">
    <property type="entry name" value="DHHA1"/>
    <property type="match status" value="1"/>
</dbReference>
<keyword evidence="10" id="KW-0030">Aminoacyl-tRNA synthetase</keyword>
<dbReference type="AlphaFoldDB" id="X1U859"/>
<proteinExistence type="inferred from homology"/>
<feature type="non-terminal residue" evidence="12">
    <location>
        <position position="1"/>
    </location>
</feature>
<evidence type="ECO:0000256" key="2">
    <source>
        <dbReference type="ARBA" id="ARBA00013168"/>
    </source>
</evidence>
<evidence type="ECO:0000256" key="8">
    <source>
        <dbReference type="ARBA" id="ARBA00022884"/>
    </source>
</evidence>
<keyword evidence="8" id="KW-0694">RNA-binding</keyword>
<name>X1U859_9ZZZZ</name>
<gene>
    <name evidence="12" type="ORF">S12H4_37820</name>
</gene>
<dbReference type="GO" id="GO:0002161">
    <property type="term" value="F:aminoacyl-tRNA deacylase activity"/>
    <property type="evidence" value="ECO:0007669"/>
    <property type="project" value="TreeGrafter"/>
</dbReference>
<organism evidence="12">
    <name type="scientific">marine sediment metagenome</name>
    <dbReference type="NCBI Taxonomy" id="412755"/>
    <lineage>
        <taxon>unclassified sequences</taxon>
        <taxon>metagenomes</taxon>
        <taxon>ecological metagenomes</taxon>
    </lineage>
</organism>
<sequence>KEESISAGVRRITALTGLTLSKYLEHRSGIIDELSEILKSPPEELSDRVLKLIEDNKKLTKQLKSVSKQGGSDIMAQAKKLLKEAEKVGDTAIIISRIPAVSIEQAREAIDMLKKKAKSIAVVFAFADEGKVILLAGVTDDLIKKGLKAGDIVKQIAPIVGGGGGKPQMAQAGGKNPEKIGEALEKAGEFIKEKI</sequence>
<dbReference type="GO" id="GO:0005524">
    <property type="term" value="F:ATP binding"/>
    <property type="evidence" value="ECO:0007669"/>
    <property type="project" value="UniProtKB-KW"/>
</dbReference>
<protein>
    <recommendedName>
        <fullName evidence="3">Alanine--tRNA ligase</fullName>
        <ecNumber evidence="2">6.1.1.7</ecNumber>
    </recommendedName>
</protein>
<dbReference type="Gene3D" id="3.10.310.40">
    <property type="match status" value="1"/>
</dbReference>
<accession>X1U859</accession>
<evidence type="ECO:0000256" key="4">
    <source>
        <dbReference type="ARBA" id="ARBA00022555"/>
    </source>
</evidence>
<keyword evidence="4" id="KW-0820">tRNA-binding</keyword>
<dbReference type="PANTHER" id="PTHR11777">
    <property type="entry name" value="ALANYL-TRNA SYNTHETASE"/>
    <property type="match status" value="1"/>
</dbReference>
<keyword evidence="6" id="KW-0547">Nucleotide-binding</keyword>
<feature type="domain" description="DHHA1" evidence="11">
    <location>
        <begin position="92"/>
        <end position="193"/>
    </location>
</feature>
<dbReference type="InterPro" id="IPR003156">
    <property type="entry name" value="DHHA1_dom"/>
</dbReference>
<dbReference type="GO" id="GO:0006419">
    <property type="term" value="P:alanyl-tRNA aminoacylation"/>
    <property type="evidence" value="ECO:0007669"/>
    <property type="project" value="TreeGrafter"/>
</dbReference>
<evidence type="ECO:0000256" key="9">
    <source>
        <dbReference type="ARBA" id="ARBA00022917"/>
    </source>
</evidence>
<dbReference type="GO" id="GO:0000049">
    <property type="term" value="F:tRNA binding"/>
    <property type="evidence" value="ECO:0007669"/>
    <property type="project" value="UniProtKB-KW"/>
</dbReference>
<evidence type="ECO:0000256" key="5">
    <source>
        <dbReference type="ARBA" id="ARBA00022598"/>
    </source>
</evidence>
<comment type="similarity">
    <text evidence="1">Belongs to the class-II aminoacyl-tRNA synthetase family.</text>
</comment>
<dbReference type="InterPro" id="IPR050058">
    <property type="entry name" value="Ala-tRNA_ligase"/>
</dbReference>
<comment type="caution">
    <text evidence="12">The sequence shown here is derived from an EMBL/GenBank/DDBJ whole genome shotgun (WGS) entry which is preliminary data.</text>
</comment>
<keyword evidence="7" id="KW-0067">ATP-binding</keyword>
<evidence type="ECO:0000256" key="6">
    <source>
        <dbReference type="ARBA" id="ARBA00022741"/>
    </source>
</evidence>
<keyword evidence="5" id="KW-0436">Ligase</keyword>
<evidence type="ECO:0000256" key="10">
    <source>
        <dbReference type="ARBA" id="ARBA00023146"/>
    </source>
</evidence>
<dbReference type="EMBL" id="BARW01022709">
    <property type="protein sequence ID" value="GAI88474.1"/>
    <property type="molecule type" value="Genomic_DNA"/>
</dbReference>
<evidence type="ECO:0000256" key="7">
    <source>
        <dbReference type="ARBA" id="ARBA00022840"/>
    </source>
</evidence>
<dbReference type="FunFam" id="3.10.310.40:FF:000001">
    <property type="entry name" value="Alanine--tRNA ligase"/>
    <property type="match status" value="1"/>
</dbReference>
<reference evidence="12" key="1">
    <citation type="journal article" date="2014" name="Front. Microbiol.">
        <title>High frequency of phylogenetically diverse reductive dehalogenase-homologous genes in deep subseafloor sedimentary metagenomes.</title>
        <authorList>
            <person name="Kawai M."/>
            <person name="Futagami T."/>
            <person name="Toyoda A."/>
            <person name="Takaki Y."/>
            <person name="Nishi S."/>
            <person name="Hori S."/>
            <person name="Arai W."/>
            <person name="Tsubouchi T."/>
            <person name="Morono Y."/>
            <person name="Uchiyama I."/>
            <person name="Ito T."/>
            <person name="Fujiyama A."/>
            <person name="Inagaki F."/>
            <person name="Takami H."/>
        </authorList>
    </citation>
    <scope>NUCLEOTIDE SEQUENCE</scope>
    <source>
        <strain evidence="12">Expedition CK06-06</strain>
    </source>
</reference>
<dbReference type="GO" id="GO:0004813">
    <property type="term" value="F:alanine-tRNA ligase activity"/>
    <property type="evidence" value="ECO:0007669"/>
    <property type="project" value="UniProtKB-EC"/>
</dbReference>